<reference evidence="15 16" key="1">
    <citation type="submission" date="2019-07" db="EMBL/GenBank/DDBJ databases">
        <title>Whole genome shotgun sequence of Acetobacter oeni NBRC 105207.</title>
        <authorList>
            <person name="Hosoyama A."/>
            <person name="Uohara A."/>
            <person name="Ohji S."/>
            <person name="Ichikawa N."/>
        </authorList>
    </citation>
    <scope>NUCLEOTIDE SEQUENCE [LARGE SCALE GENOMIC DNA]</scope>
    <source>
        <strain evidence="15 16">NBRC 105207</strain>
    </source>
</reference>
<dbReference type="EMBL" id="BJYG01000021">
    <property type="protein sequence ID" value="GEN63549.1"/>
    <property type="molecule type" value="Genomic_DNA"/>
</dbReference>
<evidence type="ECO:0000256" key="3">
    <source>
        <dbReference type="ARBA" id="ARBA00022741"/>
    </source>
</evidence>
<protein>
    <recommendedName>
        <fullName evidence="11">3-oxo-tetronate kinase</fullName>
        <ecNumber evidence="10">2.7.1.217</ecNumber>
    </recommendedName>
    <alternativeName>
        <fullName evidence="12">3-dehydrotetronate 4-kinase</fullName>
    </alternativeName>
</protein>
<dbReference type="RefSeq" id="WP_146888237.1">
    <property type="nucleotide sequence ID" value="NZ_BJYG01000021.1"/>
</dbReference>
<dbReference type="InterPro" id="IPR042213">
    <property type="entry name" value="NBD_C_sf"/>
</dbReference>
<dbReference type="EC" id="2.7.1.217" evidence="10"/>
<evidence type="ECO:0000256" key="8">
    <source>
        <dbReference type="ARBA" id="ARBA00036346"/>
    </source>
</evidence>
<keyword evidence="5" id="KW-0067">ATP-binding</keyword>
<dbReference type="NCBIfam" id="NF043035">
    <property type="entry name" value="OxoTetrKin"/>
    <property type="match status" value="1"/>
</dbReference>
<evidence type="ECO:0000256" key="12">
    <source>
        <dbReference type="ARBA" id="ARBA00041377"/>
    </source>
</evidence>
<feature type="domain" description="Four-carbon acid sugar kinase N-terminal" evidence="13">
    <location>
        <begin position="9"/>
        <end position="234"/>
    </location>
</feature>
<evidence type="ECO:0000256" key="4">
    <source>
        <dbReference type="ARBA" id="ARBA00022777"/>
    </source>
</evidence>
<dbReference type="Gene3D" id="3.40.50.10840">
    <property type="entry name" value="Putative sugar-binding, N-terminal domain"/>
    <property type="match status" value="1"/>
</dbReference>
<keyword evidence="4 15" id="KW-0418">Kinase</keyword>
<comment type="catalytic activity">
    <reaction evidence="7">
        <text>3-dehydro-L-erythronate + ATP = 3-dehydro-4-O-phospho-L-erythronate + ADP + H(+)</text>
        <dbReference type="Rhea" id="RHEA:52552"/>
        <dbReference type="ChEBI" id="CHEBI:15378"/>
        <dbReference type="ChEBI" id="CHEBI:30616"/>
        <dbReference type="ChEBI" id="CHEBI:136592"/>
        <dbReference type="ChEBI" id="CHEBI:136670"/>
        <dbReference type="ChEBI" id="CHEBI:456216"/>
        <dbReference type="EC" id="2.7.1.217"/>
    </reaction>
</comment>
<dbReference type="GO" id="GO:0005524">
    <property type="term" value="F:ATP binding"/>
    <property type="evidence" value="ECO:0007669"/>
    <property type="project" value="UniProtKB-KW"/>
</dbReference>
<evidence type="ECO:0000313" key="16">
    <source>
        <dbReference type="Proteomes" id="UP000321746"/>
    </source>
</evidence>
<keyword evidence="2" id="KW-0808">Transferase</keyword>
<comment type="caution">
    <text evidence="15">The sequence shown here is derived from an EMBL/GenBank/DDBJ whole genome shotgun (WGS) entry which is preliminary data.</text>
</comment>
<dbReference type="InterPro" id="IPR010737">
    <property type="entry name" value="4-carb_acid_sugar_kinase_N"/>
</dbReference>
<dbReference type="InterPro" id="IPR037051">
    <property type="entry name" value="4-carb_acid_sugar_kinase_N_sf"/>
</dbReference>
<dbReference type="InterPro" id="IPR031475">
    <property type="entry name" value="NBD_C"/>
</dbReference>
<dbReference type="Pfam" id="PF07005">
    <property type="entry name" value="SBD_N"/>
    <property type="match status" value="1"/>
</dbReference>
<dbReference type="Gene3D" id="3.40.980.20">
    <property type="entry name" value="Four-carbon acid sugar kinase, nucleotide binding domain"/>
    <property type="match status" value="1"/>
</dbReference>
<evidence type="ECO:0000256" key="11">
    <source>
        <dbReference type="ARBA" id="ARBA00039461"/>
    </source>
</evidence>
<dbReference type="Pfam" id="PF17042">
    <property type="entry name" value="NBD_C"/>
    <property type="match status" value="1"/>
</dbReference>
<dbReference type="SUPFAM" id="SSF142764">
    <property type="entry name" value="YgbK-like"/>
    <property type="match status" value="1"/>
</dbReference>
<comment type="function">
    <text evidence="9">Catalyzes the ATP-dependent phosphorylation of 3-oxo-tetronate to 3-oxo-tetronate 4-phosphate.</text>
</comment>
<evidence type="ECO:0000256" key="9">
    <source>
        <dbReference type="ARBA" id="ARBA00037335"/>
    </source>
</evidence>
<gene>
    <name evidence="15" type="ORF">AOE01nite_17730</name>
</gene>
<organism evidence="15 16">
    <name type="scientific">Acetobacter oeni</name>
    <dbReference type="NCBI Taxonomy" id="304077"/>
    <lineage>
        <taxon>Bacteria</taxon>
        <taxon>Pseudomonadati</taxon>
        <taxon>Pseudomonadota</taxon>
        <taxon>Alphaproteobacteria</taxon>
        <taxon>Acetobacterales</taxon>
        <taxon>Acetobacteraceae</taxon>
        <taxon>Acetobacter</taxon>
    </lineage>
</organism>
<accession>A0A511XKS6</accession>
<evidence type="ECO:0000256" key="5">
    <source>
        <dbReference type="ARBA" id="ARBA00022840"/>
    </source>
</evidence>
<dbReference type="GO" id="GO:0016301">
    <property type="term" value="F:kinase activity"/>
    <property type="evidence" value="ECO:0007669"/>
    <property type="project" value="UniProtKB-KW"/>
</dbReference>
<evidence type="ECO:0000259" key="13">
    <source>
        <dbReference type="Pfam" id="PF07005"/>
    </source>
</evidence>
<dbReference type="OrthoDB" id="191465at2"/>
<evidence type="ECO:0000313" key="15">
    <source>
        <dbReference type="EMBL" id="GEN63549.1"/>
    </source>
</evidence>
<dbReference type="AlphaFoldDB" id="A0A511XKS6"/>
<keyword evidence="16" id="KW-1185">Reference proteome</keyword>
<proteinExistence type="inferred from homology"/>
<dbReference type="Proteomes" id="UP000321746">
    <property type="component" value="Unassembled WGS sequence"/>
</dbReference>
<keyword evidence="6" id="KW-0119">Carbohydrate metabolism</keyword>
<feature type="domain" description="Four-carbon acid sugar kinase nucleotide binding" evidence="14">
    <location>
        <begin position="260"/>
        <end position="415"/>
    </location>
</feature>
<name>A0A511XKS6_9PROT</name>
<comment type="catalytic activity">
    <reaction evidence="8">
        <text>3-dehydro-D-erythronate + ATP = 3-dehydro-4-O-phospho-D-erythronate + ADP + H(+)</text>
        <dbReference type="Rhea" id="RHEA:52556"/>
        <dbReference type="ChEBI" id="CHEBI:15378"/>
        <dbReference type="ChEBI" id="CHEBI:30616"/>
        <dbReference type="ChEBI" id="CHEBI:57958"/>
        <dbReference type="ChEBI" id="CHEBI:136593"/>
        <dbReference type="ChEBI" id="CHEBI:456216"/>
        <dbReference type="EC" id="2.7.1.217"/>
    </reaction>
</comment>
<evidence type="ECO:0000259" key="14">
    <source>
        <dbReference type="Pfam" id="PF17042"/>
    </source>
</evidence>
<evidence type="ECO:0000256" key="6">
    <source>
        <dbReference type="ARBA" id="ARBA00023277"/>
    </source>
</evidence>
<sequence length="428" mass="45267">MTGTGTILLGCIADDFTGATDLASMLVSNGMRTIQTIGIPASGDCDDVDAVVIALKTRTVPAEKAVSQSLEALQWLQTFSCRQYLFKYCSTFDSTPAGNIGPVAEALGRALETEFFIACPAFPANGRMVYQGHLFVGNRLLSESGMRNHPLTPMRDSDLVRVLQEQIRRMSGLIAHEVIAQGSSAIRHAIQALRREGVTCAIADAIDDRDLLALGQACADHRLITGGSGIAMGLPENFRQEGLLKTTDADRMPRVAGRRVVLSGSASLRTNEQVVAWKQAGGPAFRIDPMQLAEGRDNISEAVGFALQAETPVLIFSTPDTSELASVQESLGAGRAGELVEAAMAAIAVRLRQNGFRNFVVAGGETSGAVVQALDVRKLRIGPCIAPGVPLTVSVGDDPFGLVLKSGNFGDVAFFSQALEALEQGHAA</sequence>
<dbReference type="InterPro" id="IPR050007">
    <property type="entry name" value="OtnK"/>
</dbReference>
<evidence type="ECO:0000256" key="7">
    <source>
        <dbReference type="ARBA" id="ARBA00035898"/>
    </source>
</evidence>
<comment type="similarity">
    <text evidence="1">Belongs to the four-carbon acid sugar kinase family.</text>
</comment>
<evidence type="ECO:0000256" key="1">
    <source>
        <dbReference type="ARBA" id="ARBA00005715"/>
    </source>
</evidence>
<evidence type="ECO:0000256" key="10">
    <source>
        <dbReference type="ARBA" id="ARBA00039095"/>
    </source>
</evidence>
<evidence type="ECO:0000256" key="2">
    <source>
        <dbReference type="ARBA" id="ARBA00022679"/>
    </source>
</evidence>
<keyword evidence="3" id="KW-0547">Nucleotide-binding</keyword>